<dbReference type="EMBL" id="CP096142">
    <property type="protein sequence ID" value="UXA66506.1"/>
    <property type="molecule type" value="Genomic_DNA"/>
</dbReference>
<evidence type="ECO:0000313" key="1">
    <source>
        <dbReference type="EMBL" id="UXA66506.1"/>
    </source>
</evidence>
<accession>A0A9Q9MMK5</accession>
<sequence length="138" mass="15890">MSEILVPVSFGELLDKIAILQIKSERMRDAAKLTNVRNELSALETTWMAHPAAGHDIVRLRAELKAVNERLWVIEDDIRLKEQAQTFDDTFVQLARSVYIENDERARIKKEINLALGSSYVEEKSYQDYRATVPERAD</sequence>
<dbReference type="Pfam" id="PF19662">
    <property type="entry name" value="DUF6165"/>
    <property type="match status" value="1"/>
</dbReference>
<gene>
    <name evidence="1" type="ORF">M0D43_05695</name>
</gene>
<name>A0A9Q9MMK5_9XANT</name>
<protein>
    <submittedName>
        <fullName evidence="1">DUF6165 family protein</fullName>
    </submittedName>
</protein>
<dbReference type="Proteomes" id="UP001058381">
    <property type="component" value="Chromosome"/>
</dbReference>
<dbReference type="RefSeq" id="WP_252163885.1">
    <property type="nucleotide sequence ID" value="NZ_CP094827.1"/>
</dbReference>
<reference evidence="1" key="1">
    <citation type="submission" date="2022-04" db="EMBL/GenBank/DDBJ databases">
        <title>Xanthomonas prunicola pv. tritici, a pathogen causing a previously unreported foliar disease of wheat.</title>
        <authorList>
            <person name="Clavijo F."/>
            <person name="Curland R.D."/>
            <person name="Dill-Macky R."/>
            <person name="Pereyra S."/>
            <person name="Roman-Reyna V."/>
            <person name="Siri M.I."/>
        </authorList>
    </citation>
    <scope>NUCLEOTIDE SEQUENCE</scope>
    <source>
        <strain evidence="1">CIX249</strain>
    </source>
</reference>
<dbReference type="InterPro" id="IPR046163">
    <property type="entry name" value="DUF6165"/>
</dbReference>
<evidence type="ECO:0000313" key="2">
    <source>
        <dbReference type="Proteomes" id="UP001058381"/>
    </source>
</evidence>
<dbReference type="AlphaFoldDB" id="A0A9Q9MMK5"/>
<dbReference type="GeneID" id="75150827"/>
<organism evidence="1 2">
    <name type="scientific">Xanthomonas prunicola</name>
    <dbReference type="NCBI Taxonomy" id="2053930"/>
    <lineage>
        <taxon>Bacteria</taxon>
        <taxon>Pseudomonadati</taxon>
        <taxon>Pseudomonadota</taxon>
        <taxon>Gammaproteobacteria</taxon>
        <taxon>Lysobacterales</taxon>
        <taxon>Lysobacteraceae</taxon>
        <taxon>Xanthomonas</taxon>
    </lineage>
</organism>
<proteinExistence type="predicted"/>